<evidence type="ECO:0000313" key="2">
    <source>
        <dbReference type="Proteomes" id="UP001328107"/>
    </source>
</evidence>
<dbReference type="Proteomes" id="UP001328107">
    <property type="component" value="Unassembled WGS sequence"/>
</dbReference>
<feature type="non-terminal residue" evidence="1">
    <location>
        <position position="107"/>
    </location>
</feature>
<keyword evidence="2" id="KW-1185">Reference proteome</keyword>
<evidence type="ECO:0000313" key="1">
    <source>
        <dbReference type="EMBL" id="GMR51961.1"/>
    </source>
</evidence>
<reference evidence="2" key="1">
    <citation type="submission" date="2022-10" db="EMBL/GenBank/DDBJ databases">
        <title>Genome assembly of Pristionchus species.</title>
        <authorList>
            <person name="Yoshida K."/>
            <person name="Sommer R.J."/>
        </authorList>
    </citation>
    <scope>NUCLEOTIDE SEQUENCE [LARGE SCALE GENOMIC DNA]</scope>
    <source>
        <strain evidence="2">RS5460</strain>
    </source>
</reference>
<protein>
    <submittedName>
        <fullName evidence="1">Uncharacterized protein</fullName>
    </submittedName>
</protein>
<dbReference type="EMBL" id="BTRK01000005">
    <property type="protein sequence ID" value="GMR51961.1"/>
    <property type="molecule type" value="Genomic_DNA"/>
</dbReference>
<feature type="non-terminal residue" evidence="1">
    <location>
        <position position="1"/>
    </location>
</feature>
<dbReference type="AlphaFoldDB" id="A0AAN5I640"/>
<accession>A0AAN5I640</accession>
<name>A0AAN5I640_9BILA</name>
<organism evidence="1 2">
    <name type="scientific">Pristionchus mayeri</name>
    <dbReference type="NCBI Taxonomy" id="1317129"/>
    <lineage>
        <taxon>Eukaryota</taxon>
        <taxon>Metazoa</taxon>
        <taxon>Ecdysozoa</taxon>
        <taxon>Nematoda</taxon>
        <taxon>Chromadorea</taxon>
        <taxon>Rhabditida</taxon>
        <taxon>Rhabditina</taxon>
        <taxon>Diplogasteromorpha</taxon>
        <taxon>Diplogasteroidea</taxon>
        <taxon>Neodiplogasteridae</taxon>
        <taxon>Pristionchus</taxon>
    </lineage>
</organism>
<proteinExistence type="predicted"/>
<sequence length="107" mass="11624">QLFLPFTTSLGGATLMSSDEAVACDAIVDAAQILRNALIHLENKYRSVYKTDIPASDYVDHTTFTSELGNLAAAHVLRTRGKVDLEGLAVTTKERDLFGIAKILSEQ</sequence>
<comment type="caution">
    <text evidence="1">The sequence shown here is derived from an EMBL/GenBank/DDBJ whole genome shotgun (WGS) entry which is preliminary data.</text>
</comment>
<gene>
    <name evidence="1" type="ORF">PMAYCL1PPCAC_22156</name>
</gene>